<accession>A0A250X6B5</accession>
<organism evidence="3 4">
    <name type="scientific">Chlamydomonas eustigma</name>
    <dbReference type="NCBI Taxonomy" id="1157962"/>
    <lineage>
        <taxon>Eukaryota</taxon>
        <taxon>Viridiplantae</taxon>
        <taxon>Chlorophyta</taxon>
        <taxon>core chlorophytes</taxon>
        <taxon>Chlorophyceae</taxon>
        <taxon>CS clade</taxon>
        <taxon>Chlamydomonadales</taxon>
        <taxon>Chlamydomonadaceae</taxon>
        <taxon>Chlamydomonas</taxon>
    </lineage>
</organism>
<dbReference type="Pfam" id="PF00226">
    <property type="entry name" value="DnaJ"/>
    <property type="match status" value="1"/>
</dbReference>
<feature type="compositionally biased region" description="Basic and acidic residues" evidence="1">
    <location>
        <begin position="138"/>
        <end position="154"/>
    </location>
</feature>
<dbReference type="PROSITE" id="PS50076">
    <property type="entry name" value="DNAJ_2"/>
    <property type="match status" value="1"/>
</dbReference>
<dbReference type="OrthoDB" id="445556at2759"/>
<dbReference type="STRING" id="1157962.A0A250X6B5"/>
<dbReference type="Gene3D" id="1.10.287.110">
    <property type="entry name" value="DnaJ domain"/>
    <property type="match status" value="1"/>
</dbReference>
<name>A0A250X6B5_9CHLO</name>
<sequence>MYLPFCTDYYELLGLKPGANDEEIKSAFRRRALETHPDVSEQVLSNSSFVPPTPKMPYLRSGILLTIILLAFVSQPDAEQLFMECKEAYETLSDADRRREYDRVNRLGRRLGFFQDVEEEGWGSSRTPFRWSQVGVDPDEKRGSERQPRWGRGDADEDADEDGGNSSGEEGREDSQERLRELLLFLDGQGGGAGGTLRQWQRGGNPWGTSTSDIWHRQVERQTRDPSYGRGGFRDAGSDRFTGLPGEWSSPSRRNQEEDWSNDRVPGWTPPGREEWRSPGRQFPDGDEEEGRRKGGGGSRRSTQWGDDGGFRGKPL</sequence>
<evidence type="ECO:0000259" key="2">
    <source>
        <dbReference type="PROSITE" id="PS50076"/>
    </source>
</evidence>
<protein>
    <recommendedName>
        <fullName evidence="2">J domain-containing protein</fullName>
    </recommendedName>
</protein>
<gene>
    <name evidence="3" type="ORF">CEUSTIGMA_g6062.t1</name>
</gene>
<evidence type="ECO:0000313" key="3">
    <source>
        <dbReference type="EMBL" id="GAX78623.1"/>
    </source>
</evidence>
<keyword evidence="4" id="KW-1185">Reference proteome</keyword>
<evidence type="ECO:0000313" key="4">
    <source>
        <dbReference type="Proteomes" id="UP000232323"/>
    </source>
</evidence>
<dbReference type="SUPFAM" id="SSF46565">
    <property type="entry name" value="Chaperone J-domain"/>
    <property type="match status" value="1"/>
</dbReference>
<evidence type="ECO:0000256" key="1">
    <source>
        <dbReference type="SAM" id="MobiDB-lite"/>
    </source>
</evidence>
<dbReference type="GO" id="GO:0005737">
    <property type="term" value="C:cytoplasm"/>
    <property type="evidence" value="ECO:0007669"/>
    <property type="project" value="TreeGrafter"/>
</dbReference>
<dbReference type="InterPro" id="IPR001623">
    <property type="entry name" value="DnaJ_domain"/>
</dbReference>
<dbReference type="PRINTS" id="PR00625">
    <property type="entry name" value="JDOMAIN"/>
</dbReference>
<dbReference type="CDD" id="cd06257">
    <property type="entry name" value="DnaJ"/>
    <property type="match status" value="1"/>
</dbReference>
<dbReference type="SMART" id="SM00271">
    <property type="entry name" value="DnaJ"/>
    <property type="match status" value="1"/>
</dbReference>
<feature type="compositionally biased region" description="Basic and acidic residues" evidence="1">
    <location>
        <begin position="214"/>
        <end position="224"/>
    </location>
</feature>
<proteinExistence type="predicted"/>
<feature type="region of interest" description="Disordered" evidence="1">
    <location>
        <begin position="123"/>
        <end position="316"/>
    </location>
</feature>
<dbReference type="GO" id="GO:0042026">
    <property type="term" value="P:protein refolding"/>
    <property type="evidence" value="ECO:0007669"/>
    <property type="project" value="TreeGrafter"/>
</dbReference>
<dbReference type="PANTHER" id="PTHR43096:SF58">
    <property type="entry name" value="CHAPERONE DNAJ-DOMAIN SUPERFAMILY PROTEIN"/>
    <property type="match status" value="1"/>
</dbReference>
<dbReference type="InterPro" id="IPR036869">
    <property type="entry name" value="J_dom_sf"/>
</dbReference>
<dbReference type="Proteomes" id="UP000232323">
    <property type="component" value="Unassembled WGS sequence"/>
</dbReference>
<dbReference type="AlphaFoldDB" id="A0A250X6B5"/>
<comment type="caution">
    <text evidence="3">The sequence shown here is derived from an EMBL/GenBank/DDBJ whole genome shotgun (WGS) entry which is preliminary data.</text>
</comment>
<feature type="compositionally biased region" description="Basic and acidic residues" evidence="1">
    <location>
        <begin position="169"/>
        <end position="181"/>
    </location>
</feature>
<dbReference type="PANTHER" id="PTHR43096">
    <property type="entry name" value="DNAJ HOMOLOG 1, MITOCHONDRIAL-RELATED"/>
    <property type="match status" value="1"/>
</dbReference>
<dbReference type="GO" id="GO:0051082">
    <property type="term" value="F:unfolded protein binding"/>
    <property type="evidence" value="ECO:0007669"/>
    <property type="project" value="TreeGrafter"/>
</dbReference>
<feature type="domain" description="J" evidence="2">
    <location>
        <begin position="8"/>
        <end position="105"/>
    </location>
</feature>
<reference evidence="3 4" key="1">
    <citation type="submission" date="2017-08" db="EMBL/GenBank/DDBJ databases">
        <title>Acidophilic green algal genome provides insights into adaptation to an acidic environment.</title>
        <authorList>
            <person name="Hirooka S."/>
            <person name="Hirose Y."/>
            <person name="Kanesaki Y."/>
            <person name="Higuchi S."/>
            <person name="Fujiwara T."/>
            <person name="Onuma R."/>
            <person name="Era A."/>
            <person name="Ohbayashi R."/>
            <person name="Uzuka A."/>
            <person name="Nozaki H."/>
            <person name="Yoshikawa H."/>
            <person name="Miyagishima S.Y."/>
        </authorList>
    </citation>
    <scope>NUCLEOTIDE SEQUENCE [LARGE SCALE GENOMIC DNA]</scope>
    <source>
        <strain evidence="3 4">NIES-2499</strain>
    </source>
</reference>
<dbReference type="EMBL" id="BEGY01000034">
    <property type="protein sequence ID" value="GAX78623.1"/>
    <property type="molecule type" value="Genomic_DNA"/>
</dbReference>